<organism evidence="1">
    <name type="scientific">Thermofilum pendens</name>
    <dbReference type="NCBI Taxonomy" id="2269"/>
    <lineage>
        <taxon>Archaea</taxon>
        <taxon>Thermoproteota</taxon>
        <taxon>Thermoprotei</taxon>
        <taxon>Thermofilales</taxon>
        <taxon>Thermofilaceae</taxon>
        <taxon>Thermofilum</taxon>
    </lineage>
</organism>
<sequence length="510" mass="56899">MPKSLIVELLETCGECFADELYRKPRLAFSLGAPLSDLLRSHNSSGLFLSRAASLLELAARAGYNPPLDVISKLMRTQVTRNRALSLALLSFARDPLRVAEGELVRDRELRALLRSLTLSGGFEEAFKETLNRRLSFPILLASSRLMNEKEVAVSLFSKLLSGGREASLALRLLLALGVRGRVTAETPAAVVFSAAHGDVHPLSPEVLERALMEAMTSVLFFHRVLPEEKAAEPVKLLAQALARIASKGDAQLVAKALVSRFRLFLAAAEAWDRHGTLEALVLALAEALGVYSAALYAAAAQYVRDKRHAQVAQKLVELLASKGGQQRRTPLRALLGLFEGCRRRVEERALASLEGYRVYIDVSNVIGKRGKLDLDDVKAFITELSKRGVGEVVLCYDSNLPWKLYGYLSRDKRRLYATFRQHLEKIVEYSRKLGVKALVLDPAPGQKADDLIVESVEKCLEKGERCLILSNDRFVEHAKKRSWLRDERNFIRFRYSGDSFILYRDGRRA</sequence>
<dbReference type="EMBL" id="DTFI01000051">
    <property type="protein sequence ID" value="HGI43122.1"/>
    <property type="molecule type" value="Genomic_DNA"/>
</dbReference>
<gene>
    <name evidence="1" type="ORF">ENV17_01880</name>
</gene>
<protein>
    <submittedName>
        <fullName evidence="1">Uncharacterized protein</fullName>
    </submittedName>
</protein>
<accession>A0A7C4B980</accession>
<evidence type="ECO:0000313" key="1">
    <source>
        <dbReference type="EMBL" id="HGI43122.1"/>
    </source>
</evidence>
<reference evidence="1" key="1">
    <citation type="journal article" date="2020" name="mSystems">
        <title>Genome- and Community-Level Interaction Insights into Carbon Utilization and Element Cycling Functions of Hydrothermarchaeota in Hydrothermal Sediment.</title>
        <authorList>
            <person name="Zhou Z."/>
            <person name="Liu Y."/>
            <person name="Xu W."/>
            <person name="Pan J."/>
            <person name="Luo Z.H."/>
            <person name="Li M."/>
        </authorList>
    </citation>
    <scope>NUCLEOTIDE SEQUENCE [LARGE SCALE GENOMIC DNA]</scope>
    <source>
        <strain evidence="1">SpSt-735</strain>
    </source>
</reference>
<dbReference type="AlphaFoldDB" id="A0A7C4B980"/>
<comment type="caution">
    <text evidence="1">The sequence shown here is derived from an EMBL/GenBank/DDBJ whole genome shotgun (WGS) entry which is preliminary data.</text>
</comment>
<dbReference type="Gene3D" id="3.40.50.11980">
    <property type="match status" value="1"/>
</dbReference>
<name>A0A7C4B980_THEPE</name>
<proteinExistence type="predicted"/>